<sequence length="106" mass="11306">MNGQMTEWLGEWREDKGGPGWEMSTPASWALRALGRSLLGKPEAWLSFVTCHLSSEQCSGSGPKAPQCCQGNGGFLIYGTQAVRGDVSVPPAKSPLPAWMLLVVAS</sequence>
<protein>
    <submittedName>
        <fullName evidence="2">Uncharacterized protein</fullName>
    </submittedName>
</protein>
<reference evidence="2" key="8">
    <citation type="journal article" date="2005" name="Science">
        <title>Antisense Transcription in the Mammalian Transcriptome.</title>
        <authorList>
            <consortium name="RIKEN Genome Exploration Research Group and Genome Science Group (Genome Network Project Core Group) and the FANTOM Consortium"/>
        </authorList>
    </citation>
    <scope>NUCLEOTIDE SEQUENCE</scope>
    <source>
        <strain evidence="2">C57BL/6</strain>
        <tissue evidence="2">Brain</tissue>
    </source>
</reference>
<dbReference type="AlphaFoldDB" id="Q3UH29"/>
<evidence type="ECO:0000256" key="1">
    <source>
        <dbReference type="SAM" id="MobiDB-lite"/>
    </source>
</evidence>
<reference evidence="2" key="6">
    <citation type="submission" date="2004-03" db="EMBL/GenBank/DDBJ databases">
        <authorList>
            <person name="Arakawa T."/>
            <person name="Carninci P."/>
            <person name="Fukuda S."/>
            <person name="Hashizume W."/>
            <person name="Hayashida K."/>
            <person name="Hori F."/>
            <person name="Iida J."/>
            <person name="Imamura K."/>
            <person name="Imotani K."/>
            <person name="Itoh M."/>
            <person name="Kanagawa S."/>
            <person name="Kawai J."/>
            <person name="Kojima M."/>
            <person name="Konno H."/>
            <person name="Murata M."/>
            <person name="Nakamura M."/>
            <person name="Ninomiya N."/>
            <person name="Nishiyori H."/>
            <person name="Nomura K."/>
            <person name="Ohno M."/>
            <person name="Sakazume N."/>
            <person name="Sano H."/>
            <person name="Sasaki D."/>
            <person name="Shibata K."/>
            <person name="Shiraki T."/>
            <person name="Tagami M."/>
            <person name="Tagami Y."/>
            <person name="Waki K."/>
            <person name="Watahiki A."/>
            <person name="Muramatsu M."/>
            <person name="Hayashizaki Y."/>
        </authorList>
    </citation>
    <scope>NUCLEOTIDE SEQUENCE</scope>
    <source>
        <strain evidence="2">C57BL/6</strain>
        <tissue evidence="2">Brain</tissue>
    </source>
</reference>
<accession>Q3UH29</accession>
<organism evidence="2">
    <name type="scientific">Mus musculus</name>
    <name type="common">Mouse</name>
    <dbReference type="NCBI Taxonomy" id="10090"/>
    <lineage>
        <taxon>Eukaryota</taxon>
        <taxon>Metazoa</taxon>
        <taxon>Chordata</taxon>
        <taxon>Craniata</taxon>
        <taxon>Vertebrata</taxon>
        <taxon>Euteleostomi</taxon>
        <taxon>Mammalia</taxon>
        <taxon>Eutheria</taxon>
        <taxon>Euarchontoglires</taxon>
        <taxon>Glires</taxon>
        <taxon>Rodentia</taxon>
        <taxon>Myomorpha</taxon>
        <taxon>Muroidea</taxon>
        <taxon>Muridae</taxon>
        <taxon>Murinae</taxon>
        <taxon>Mus</taxon>
        <taxon>Mus</taxon>
    </lineage>
</organism>
<evidence type="ECO:0000313" key="3">
    <source>
        <dbReference type="MGI" id="MGI:1860437"/>
    </source>
</evidence>
<gene>
    <name evidence="3" type="primary">Olfm1</name>
</gene>
<reference evidence="2" key="3">
    <citation type="journal article" date="2000" name="Genome Res.">
        <title>RIKEN integrated sequence analysis (RISA) system--384-format sequencing pipeline with 384 multicapillary sequencer.</title>
        <authorList>
            <person name="Shibata K."/>
            <person name="Itoh M."/>
            <person name="Aizawa K."/>
            <person name="Nagaoka S."/>
            <person name="Sasaki N."/>
            <person name="Carninci P."/>
            <person name="Konno H."/>
            <person name="Akiyama J."/>
            <person name="Nishi K."/>
            <person name="Kitsunai T."/>
            <person name="Tashiro H."/>
            <person name="Itoh M."/>
            <person name="Sumi N."/>
            <person name="Ishii Y."/>
            <person name="Nakamura S."/>
            <person name="Hazama M."/>
            <person name="Nishine T."/>
            <person name="Harada A."/>
            <person name="Yamamoto R."/>
            <person name="Matsumoto H."/>
            <person name="Sakaguchi S."/>
            <person name="Ikegami T."/>
            <person name="Kashiwagi K."/>
            <person name="Fujiwake S."/>
            <person name="Inoue K."/>
            <person name="Togawa Y."/>
            <person name="Izawa M."/>
            <person name="Ohara E."/>
            <person name="Watahiki M."/>
            <person name="Yoneda Y."/>
            <person name="Ishikawa T."/>
            <person name="Ozawa K."/>
            <person name="Tanaka T."/>
            <person name="Matsuura S."/>
            <person name="Kawai J."/>
            <person name="Okazaki Y."/>
            <person name="Muramatsu M."/>
            <person name="Inoue Y."/>
            <person name="Kira A."/>
            <person name="Hayashizaki Y."/>
        </authorList>
    </citation>
    <scope>NUCLEOTIDE SEQUENCE</scope>
    <source>
        <strain evidence="2">C57BL/6</strain>
        <tissue evidence="2">Brain</tissue>
    </source>
</reference>
<dbReference type="MGI" id="MGI:1860437">
    <property type="gene designation" value="Olfm1"/>
</dbReference>
<reference evidence="2" key="1">
    <citation type="journal article" date="1999" name="Methods Enzymol.">
        <title>High-efficiency full-length cDNA cloning.</title>
        <authorList>
            <person name="Carninci P."/>
            <person name="Hayashizaki Y."/>
        </authorList>
    </citation>
    <scope>NUCLEOTIDE SEQUENCE</scope>
    <source>
        <strain evidence="2">C57BL/6</strain>
        <tissue evidence="2">Brain</tissue>
    </source>
</reference>
<reference evidence="2" key="7">
    <citation type="journal article" date="2005" name="Science">
        <title>The Transcriptional Landscape of the Mammalian Genome.</title>
        <authorList>
            <consortium name="The FANTOM Consortium"/>
            <consortium name="Riken Genome Exploration Research Group and Genome Science Group (Genome Network Project Core Group)"/>
        </authorList>
    </citation>
    <scope>NUCLEOTIDE SEQUENCE</scope>
    <source>
        <strain evidence="2">C57BL/6</strain>
        <tissue evidence="2">Brain</tissue>
    </source>
</reference>
<reference evidence="2" key="5">
    <citation type="journal article" date="2002" name="Nature">
        <title>Analysis of the mouse transcriptome based on functional annotation of 60,770 full-length cDNAs.</title>
        <authorList>
            <consortium name="The FANTOM Consortium and the RIKEN Genome Exploration Research Group Phase I and II Team"/>
        </authorList>
    </citation>
    <scope>NUCLEOTIDE SEQUENCE</scope>
    <source>
        <strain evidence="2">C57BL/6</strain>
        <tissue evidence="2">Brain</tissue>
    </source>
</reference>
<reference evidence="2" key="2">
    <citation type="journal article" date="2000" name="Genome Res.">
        <title>Normalization and subtraction of cap-trapper-selected cDNAs to prepare full-length cDNA libraries for rapid discovery of new genes.</title>
        <authorList>
            <person name="Carninci P."/>
            <person name="Shibata Y."/>
            <person name="Hayatsu N."/>
            <person name="Sugahara Y."/>
            <person name="Shibata K."/>
            <person name="Itoh M."/>
            <person name="Konno H."/>
            <person name="Okazaki Y."/>
            <person name="Muramatsu M."/>
            <person name="Hayashizaki Y."/>
        </authorList>
    </citation>
    <scope>NUCLEOTIDE SEQUENCE</scope>
    <source>
        <strain evidence="2">C57BL/6</strain>
        <tissue evidence="2">Brain</tissue>
    </source>
</reference>
<dbReference type="EMBL" id="AK147618">
    <property type="protein sequence ID" value="BAE28028.1"/>
    <property type="molecule type" value="mRNA"/>
</dbReference>
<reference evidence="2" key="4">
    <citation type="journal article" date="2001" name="Nature">
        <title>Functional annotation of a full-length mouse cDNA collection.</title>
        <authorList>
            <consortium name="The RIKEN Genome Exploration Research Group Phase II Team and the FANTOM Consortium"/>
        </authorList>
    </citation>
    <scope>NUCLEOTIDE SEQUENCE</scope>
    <source>
        <strain evidence="2">C57BL/6</strain>
        <tissue evidence="2">Brain</tissue>
    </source>
</reference>
<name>Q3UH29_MOUSE</name>
<evidence type="ECO:0000313" key="2">
    <source>
        <dbReference type="EMBL" id="BAE28028.1"/>
    </source>
</evidence>
<feature type="region of interest" description="Disordered" evidence="1">
    <location>
        <begin position="1"/>
        <end position="21"/>
    </location>
</feature>
<dbReference type="AGR" id="MGI:1860437"/>
<proteinExistence type="evidence at transcript level"/>